<evidence type="ECO:0000256" key="3">
    <source>
        <dbReference type="ARBA" id="ARBA00022989"/>
    </source>
</evidence>
<dbReference type="Pfam" id="PF02674">
    <property type="entry name" value="Colicin_V"/>
    <property type="match status" value="1"/>
</dbReference>
<dbReference type="InterPro" id="IPR003825">
    <property type="entry name" value="Colicin-V_CvpA"/>
</dbReference>
<keyword evidence="4 5" id="KW-0472">Membrane</keyword>
<feature type="transmembrane region" description="Helical" evidence="5">
    <location>
        <begin position="6"/>
        <end position="25"/>
    </location>
</feature>
<evidence type="ECO:0000313" key="6">
    <source>
        <dbReference type="EMBL" id="QCI25223.1"/>
    </source>
</evidence>
<protein>
    <recommendedName>
        <fullName evidence="8">CvpA family protein</fullName>
    </recommendedName>
</protein>
<comment type="subcellular location">
    <subcellularLocation>
        <location evidence="1">Membrane</location>
        <topology evidence="1">Multi-pass membrane protein</topology>
    </subcellularLocation>
</comment>
<dbReference type="GO" id="GO:0009403">
    <property type="term" value="P:toxin biosynthetic process"/>
    <property type="evidence" value="ECO:0007669"/>
    <property type="project" value="InterPro"/>
</dbReference>
<sequence>MFFIFYILNIILNFFLKKVFVKIGLSYLNIALGGVFGLFRGIILVFFLLFFVFYFNNLLCLDYLNHSLLIKFLLHVKDYFSLNFW</sequence>
<dbReference type="GO" id="GO:0016020">
    <property type="term" value="C:membrane"/>
    <property type="evidence" value="ECO:0007669"/>
    <property type="project" value="UniProtKB-SubCell"/>
</dbReference>
<keyword evidence="2 5" id="KW-0812">Transmembrane</keyword>
<dbReference type="Proteomes" id="UP000298688">
    <property type="component" value="Chromosome"/>
</dbReference>
<dbReference type="RefSeq" id="WP_158337712.1">
    <property type="nucleotide sequence ID" value="NZ_CP034858.1"/>
</dbReference>
<evidence type="ECO:0000313" key="7">
    <source>
        <dbReference type="Proteomes" id="UP000298688"/>
    </source>
</evidence>
<accession>A0A4D6YAA2</accession>
<proteinExistence type="predicted"/>
<evidence type="ECO:0000256" key="5">
    <source>
        <dbReference type="SAM" id="Phobius"/>
    </source>
</evidence>
<keyword evidence="3 5" id="KW-1133">Transmembrane helix</keyword>
<dbReference type="AlphaFoldDB" id="A0A4D6YAA2"/>
<dbReference type="EMBL" id="CP034858">
    <property type="protein sequence ID" value="QCI25223.1"/>
    <property type="molecule type" value="Genomic_DNA"/>
</dbReference>
<evidence type="ECO:0000256" key="4">
    <source>
        <dbReference type="ARBA" id="ARBA00023136"/>
    </source>
</evidence>
<feature type="transmembrane region" description="Helical" evidence="5">
    <location>
        <begin position="37"/>
        <end position="55"/>
    </location>
</feature>
<reference evidence="6 7" key="2">
    <citation type="submission" date="2019-05" db="EMBL/GenBank/DDBJ databases">
        <title>Genome evolution of the obligate endosymbiont Buchnera aphidicola.</title>
        <authorList>
            <person name="Moran N.A."/>
        </authorList>
    </citation>
    <scope>NUCLEOTIDE SEQUENCE [LARGE SCALE GENOMIC DNA]</scope>
    <source>
        <strain evidence="6 7">Rpa</strain>
    </source>
</reference>
<evidence type="ECO:0000256" key="1">
    <source>
        <dbReference type="ARBA" id="ARBA00004141"/>
    </source>
</evidence>
<gene>
    <name evidence="6" type="ORF">D9V76_00880</name>
</gene>
<organism evidence="6 7">
    <name type="scientific">Buchnera aphidicola subsp. Rhopalosiphum padi</name>
    <dbReference type="NCBI Taxonomy" id="98793"/>
    <lineage>
        <taxon>Bacteria</taxon>
        <taxon>Pseudomonadati</taxon>
        <taxon>Pseudomonadota</taxon>
        <taxon>Gammaproteobacteria</taxon>
        <taxon>Enterobacterales</taxon>
        <taxon>Erwiniaceae</taxon>
        <taxon>Buchnera</taxon>
    </lineage>
</organism>
<evidence type="ECO:0008006" key="8">
    <source>
        <dbReference type="Google" id="ProtNLM"/>
    </source>
</evidence>
<evidence type="ECO:0000256" key="2">
    <source>
        <dbReference type="ARBA" id="ARBA00022692"/>
    </source>
</evidence>
<reference evidence="6 7" key="1">
    <citation type="submission" date="2018-12" db="EMBL/GenBank/DDBJ databases">
        <authorList>
            <person name="Chong R.A."/>
        </authorList>
    </citation>
    <scope>NUCLEOTIDE SEQUENCE [LARGE SCALE GENOMIC DNA]</scope>
    <source>
        <strain evidence="6 7">Rpa</strain>
    </source>
</reference>
<name>A0A4D6YAA2_BUCRP</name>